<dbReference type="Pfam" id="PF10099">
    <property type="entry name" value="RskA_C"/>
    <property type="match status" value="1"/>
</dbReference>
<dbReference type="InterPro" id="IPR018764">
    <property type="entry name" value="RskA_C"/>
</dbReference>
<evidence type="ECO:0000313" key="14">
    <source>
        <dbReference type="Proteomes" id="UP000025229"/>
    </source>
</evidence>
<evidence type="ECO:0000256" key="9">
    <source>
        <dbReference type="SAM" id="MobiDB-lite"/>
    </source>
</evidence>
<dbReference type="EMBL" id="CP007514">
    <property type="protein sequence ID" value="AHY46895.1"/>
    <property type="molecule type" value="Genomic_DNA"/>
</dbReference>
<evidence type="ECO:0000313" key="13">
    <source>
        <dbReference type="EMBL" id="MDX5894300.1"/>
    </source>
</evidence>
<feature type="compositionally biased region" description="Polar residues" evidence="9">
    <location>
        <begin position="239"/>
        <end position="251"/>
    </location>
</feature>
<dbReference type="InterPro" id="IPR051474">
    <property type="entry name" value="Anti-sigma-K/W_factor"/>
</dbReference>
<dbReference type="PANTHER" id="PTHR37461:SF1">
    <property type="entry name" value="ANTI-SIGMA-K FACTOR RSKA"/>
    <property type="match status" value="1"/>
</dbReference>
<dbReference type="Proteomes" id="UP000025229">
    <property type="component" value="Chromosome"/>
</dbReference>
<dbReference type="HOGENOM" id="CLU_075802_1_0_11"/>
<dbReference type="Gene3D" id="1.10.10.1320">
    <property type="entry name" value="Anti-sigma factor, zinc-finger domain"/>
    <property type="match status" value="1"/>
</dbReference>
<dbReference type="KEGG" id="rrd:RradSPS_1612"/>
<keyword evidence="6 10" id="KW-0472">Membrane</keyword>
<name>A0A023X4F9_RUBRA</name>
<evidence type="ECO:0000256" key="6">
    <source>
        <dbReference type="ARBA" id="ARBA00023136"/>
    </source>
</evidence>
<evidence type="ECO:0000256" key="1">
    <source>
        <dbReference type="ARBA" id="ARBA00004167"/>
    </source>
</evidence>
<evidence type="ECO:0000256" key="2">
    <source>
        <dbReference type="ARBA" id="ARBA00004236"/>
    </source>
</evidence>
<evidence type="ECO:0000256" key="4">
    <source>
        <dbReference type="ARBA" id="ARBA00022692"/>
    </source>
</evidence>
<protein>
    <recommendedName>
        <fullName evidence="8">Regulator of SigK</fullName>
    </recommendedName>
    <alternativeName>
        <fullName evidence="7">Sigma-K anti-sigma factor RskA</fullName>
    </alternativeName>
</protein>
<dbReference type="STRING" id="42256.RradSPS_1612"/>
<dbReference type="Proteomes" id="UP001281130">
    <property type="component" value="Unassembled WGS sequence"/>
</dbReference>
<dbReference type="AlphaFoldDB" id="A0A023X4F9"/>
<evidence type="ECO:0000256" key="10">
    <source>
        <dbReference type="SAM" id="Phobius"/>
    </source>
</evidence>
<feature type="region of interest" description="Disordered" evidence="9">
    <location>
        <begin position="232"/>
        <end position="251"/>
    </location>
</feature>
<proteinExistence type="predicted"/>
<sequence length="251" mass="26506">MNRKTFDDLKDAYALGALPEDEAREFEAYLAEHPEAQKEVAELSNVASLLALSAEDREPSADLRRDLLRAVRSESAGSAREVSASQGPRPALAGLAGRLLFRPAVAGLAALLLVGLLAWNVVLQSEVGELRETNSELRAQVEEIPEGGRVLAMSGQGEMSGVRAEVISYEGDRAVLVAENLPSIPEDRTFQIWVLEGGEAIPGGLFDPSDGAPVATYVDGSLADAEAVAVTVEPDGGSEQPTSSPQLSTEL</sequence>
<keyword evidence="14" id="KW-1185">Reference proteome</keyword>
<feature type="domain" description="Anti-sigma K factor RskA C-terminal" evidence="11">
    <location>
        <begin position="106"/>
        <end position="245"/>
    </location>
</feature>
<dbReference type="RefSeq" id="WP_051589582.1">
    <property type="nucleotide sequence ID" value="NZ_CP007514.1"/>
</dbReference>
<keyword evidence="4 10" id="KW-0812">Transmembrane</keyword>
<organism evidence="12 14">
    <name type="scientific">Rubrobacter radiotolerans</name>
    <name type="common">Arthrobacter radiotolerans</name>
    <dbReference type="NCBI Taxonomy" id="42256"/>
    <lineage>
        <taxon>Bacteria</taxon>
        <taxon>Bacillati</taxon>
        <taxon>Actinomycetota</taxon>
        <taxon>Rubrobacteria</taxon>
        <taxon>Rubrobacterales</taxon>
        <taxon>Rubrobacteraceae</taxon>
        <taxon>Rubrobacter</taxon>
    </lineage>
</organism>
<gene>
    <name evidence="12" type="ORF">RradSPS_1612</name>
    <name evidence="13" type="ORF">SIL72_09715</name>
</gene>
<dbReference type="OrthoDB" id="153510at2"/>
<keyword evidence="5 10" id="KW-1133">Transmembrane helix</keyword>
<dbReference type="GO" id="GO:0005886">
    <property type="term" value="C:plasma membrane"/>
    <property type="evidence" value="ECO:0007669"/>
    <property type="project" value="UniProtKB-SubCell"/>
</dbReference>
<reference evidence="12 14" key="1">
    <citation type="submission" date="2014-03" db="EMBL/GenBank/DDBJ databases">
        <title>Complete genome sequence of the Radio-Resistant Rubrobacter radiotolerans RSPS-4.</title>
        <authorList>
            <person name="Egas C.C."/>
            <person name="Barroso C.C."/>
            <person name="Froufe H.J.C."/>
            <person name="Pacheco J.J."/>
            <person name="Albuquerque L.L."/>
            <person name="da Costa M.M.S."/>
        </authorList>
    </citation>
    <scope>NUCLEOTIDE SEQUENCE [LARGE SCALE GENOMIC DNA]</scope>
    <source>
        <strain evidence="12 14">RSPS-4</strain>
    </source>
</reference>
<comment type="subcellular location">
    <subcellularLocation>
        <location evidence="2">Cell membrane</location>
    </subcellularLocation>
    <subcellularLocation>
        <location evidence="1">Membrane</location>
        <topology evidence="1">Single-pass membrane protein</topology>
    </subcellularLocation>
</comment>
<evidence type="ECO:0000259" key="11">
    <source>
        <dbReference type="Pfam" id="PF10099"/>
    </source>
</evidence>
<dbReference type="GO" id="GO:0016989">
    <property type="term" value="F:sigma factor antagonist activity"/>
    <property type="evidence" value="ECO:0007669"/>
    <property type="project" value="TreeGrafter"/>
</dbReference>
<keyword evidence="3" id="KW-1003">Cell membrane</keyword>
<evidence type="ECO:0000313" key="12">
    <source>
        <dbReference type="EMBL" id="AHY46895.1"/>
    </source>
</evidence>
<evidence type="ECO:0000256" key="8">
    <source>
        <dbReference type="ARBA" id="ARBA00030803"/>
    </source>
</evidence>
<dbReference type="EMBL" id="JAWXXX010000001">
    <property type="protein sequence ID" value="MDX5894300.1"/>
    <property type="molecule type" value="Genomic_DNA"/>
</dbReference>
<accession>A0A023X4F9</accession>
<dbReference type="GO" id="GO:0006417">
    <property type="term" value="P:regulation of translation"/>
    <property type="evidence" value="ECO:0007669"/>
    <property type="project" value="TreeGrafter"/>
</dbReference>
<dbReference type="eggNOG" id="COG5343">
    <property type="taxonomic scope" value="Bacteria"/>
</dbReference>
<evidence type="ECO:0000256" key="3">
    <source>
        <dbReference type="ARBA" id="ARBA00022475"/>
    </source>
</evidence>
<dbReference type="PANTHER" id="PTHR37461">
    <property type="entry name" value="ANTI-SIGMA-K FACTOR RSKA"/>
    <property type="match status" value="1"/>
</dbReference>
<evidence type="ECO:0000256" key="7">
    <source>
        <dbReference type="ARBA" id="ARBA00029829"/>
    </source>
</evidence>
<dbReference type="InterPro" id="IPR041916">
    <property type="entry name" value="Anti_sigma_zinc_sf"/>
</dbReference>
<evidence type="ECO:0000256" key="5">
    <source>
        <dbReference type="ARBA" id="ARBA00022989"/>
    </source>
</evidence>
<reference evidence="13" key="2">
    <citation type="submission" date="2023-11" db="EMBL/GenBank/DDBJ databases">
        <title>MicrobeMod: A computational toolkit for identifying prokaryotic methylation and restriction-modification with nanopore sequencing.</title>
        <authorList>
            <person name="Crits-Christoph A."/>
            <person name="Kang S.C."/>
            <person name="Lee H."/>
            <person name="Ostrov N."/>
        </authorList>
    </citation>
    <scope>NUCLEOTIDE SEQUENCE</scope>
    <source>
        <strain evidence="13">ATCC 51242</strain>
    </source>
</reference>
<feature type="transmembrane region" description="Helical" evidence="10">
    <location>
        <begin position="99"/>
        <end position="122"/>
    </location>
</feature>